<protein>
    <submittedName>
        <fullName evidence="1">Uncharacterized protein</fullName>
    </submittedName>
</protein>
<gene>
    <name evidence="1" type="ORF">G6M90_00g054800</name>
</gene>
<evidence type="ECO:0000313" key="2">
    <source>
        <dbReference type="Proteomes" id="UP000510686"/>
    </source>
</evidence>
<organism evidence="1 2">
    <name type="scientific">Metarhizium brunneum</name>
    <dbReference type="NCBI Taxonomy" id="500148"/>
    <lineage>
        <taxon>Eukaryota</taxon>
        <taxon>Fungi</taxon>
        <taxon>Dikarya</taxon>
        <taxon>Ascomycota</taxon>
        <taxon>Pezizomycotina</taxon>
        <taxon>Sordariomycetes</taxon>
        <taxon>Hypocreomycetidae</taxon>
        <taxon>Hypocreales</taxon>
        <taxon>Clavicipitaceae</taxon>
        <taxon>Metarhizium</taxon>
    </lineage>
</organism>
<dbReference type="EMBL" id="CP058934">
    <property type="protein sequence ID" value="QLI69281.1"/>
    <property type="molecule type" value="Genomic_DNA"/>
</dbReference>
<dbReference type="GeneID" id="26246232"/>
<proteinExistence type="predicted"/>
<accession>A0A7D5YUC2</accession>
<reference evidence="1 2" key="1">
    <citation type="submission" date="2020-07" db="EMBL/GenBank/DDBJ databases">
        <title>Telomere length de novo assembly of all 7 chromosomes of the fungus, Metarhizium brunneum, using a novel assembly pipeline.</title>
        <authorList>
            <person name="Saud z."/>
            <person name="Kortsinoglou A."/>
            <person name="Kouvelis V.N."/>
            <person name="Butt T.M."/>
        </authorList>
    </citation>
    <scope>NUCLEOTIDE SEQUENCE [LARGE SCALE GENOMIC DNA]</scope>
    <source>
        <strain evidence="1 2">4556</strain>
    </source>
</reference>
<evidence type="ECO:0000313" key="1">
    <source>
        <dbReference type="EMBL" id="QLI69281.1"/>
    </source>
</evidence>
<dbReference type="KEGG" id="mbrn:26246232"/>
<dbReference type="RefSeq" id="XP_014540926.2">
    <property type="nucleotide sequence ID" value="XM_014685440.2"/>
</dbReference>
<dbReference type="OrthoDB" id="6077919at2759"/>
<sequence length="192" mass="21672">MESYPVPACFVLISSFALTKTVFEVGVFAYYSGKNMIDTAVQGNIKTLSEIPTSTIKDGISKRFKQEMSWKTIRRDYGGYTQAINNHGADVHTMASQLRESPVITRSLILLDRYSAAGRKLRAGIKGHPKEYAFITERGKAFRKARDHFPLFFPDHDLVGRNHGAPVDDQQLRLVTMAFEEACRWVARPGRT</sequence>
<name>A0A7D5YUC2_9HYPO</name>
<dbReference type="Proteomes" id="UP000510686">
    <property type="component" value="Chromosome 3"/>
</dbReference>
<dbReference type="AlphaFoldDB" id="A0A7D5YUC2"/>
<keyword evidence="2" id="KW-1185">Reference proteome</keyword>